<dbReference type="PANTHER" id="PTHR47506">
    <property type="entry name" value="TRANSCRIPTIONAL REGULATORY PROTEIN"/>
    <property type="match status" value="1"/>
</dbReference>
<dbReference type="InterPro" id="IPR036271">
    <property type="entry name" value="Tet_transcr_reg_TetR-rel_C_sf"/>
</dbReference>
<sequence>MVTNLNSGRKPGRGRPRVFDPEAALEIGERMFHEHGYDAVGLAALTEELGIKAPSFYAAFGSKAAFFERVMERYAQTALPAADLLAPGRPPADALADLLERAARTYAKDPRRRGCLVLEAARGAGDTESAVLARRVAQERRDEIRAYVAATRPEAADAVTDYVASVMSGLSGSAREGMSEARLAAVARAAAGGLHALLG</sequence>
<evidence type="ECO:0000256" key="2">
    <source>
        <dbReference type="ARBA" id="ARBA00023125"/>
    </source>
</evidence>
<evidence type="ECO:0000313" key="8">
    <source>
        <dbReference type="Proteomes" id="UP000183529"/>
    </source>
</evidence>
<evidence type="ECO:0000259" key="5">
    <source>
        <dbReference type="PROSITE" id="PS50977"/>
    </source>
</evidence>
<evidence type="ECO:0000256" key="1">
    <source>
        <dbReference type="ARBA" id="ARBA00023015"/>
    </source>
</evidence>
<dbReference type="Proteomes" id="UP000247515">
    <property type="component" value="Unassembled WGS sequence"/>
</dbReference>
<evidence type="ECO:0000256" key="4">
    <source>
        <dbReference type="PROSITE-ProRule" id="PRU00335"/>
    </source>
</evidence>
<accession>A0AAQ1GIF5</accession>
<dbReference type="EMBL" id="FNZM01000012">
    <property type="protein sequence ID" value="SEJ98309.1"/>
    <property type="molecule type" value="Genomic_DNA"/>
</dbReference>
<dbReference type="Pfam" id="PF00440">
    <property type="entry name" value="TetR_N"/>
    <property type="match status" value="1"/>
</dbReference>
<keyword evidence="9" id="KW-1185">Reference proteome</keyword>
<dbReference type="PROSITE" id="PS50977">
    <property type="entry name" value="HTH_TETR_2"/>
    <property type="match status" value="1"/>
</dbReference>
<dbReference type="Proteomes" id="UP000183529">
    <property type="component" value="Unassembled WGS sequence"/>
</dbReference>
<dbReference type="PANTHER" id="PTHR47506:SF1">
    <property type="entry name" value="HTH-TYPE TRANSCRIPTIONAL REGULATOR YJDC"/>
    <property type="match status" value="1"/>
</dbReference>
<comment type="caution">
    <text evidence="7">The sequence shown here is derived from an EMBL/GenBank/DDBJ whole genome shotgun (WGS) entry which is preliminary data.</text>
</comment>
<reference evidence="7 8" key="1">
    <citation type="submission" date="2016-10" db="EMBL/GenBank/DDBJ databases">
        <authorList>
            <person name="Varghese N."/>
            <person name="Submissions S."/>
        </authorList>
    </citation>
    <scope>NUCLEOTIDE SEQUENCE [LARGE SCALE GENOMIC DNA]</scope>
    <source>
        <strain evidence="7 8">LMG 22274</strain>
    </source>
</reference>
<evidence type="ECO:0000313" key="6">
    <source>
        <dbReference type="EMBL" id="PXX19060.1"/>
    </source>
</evidence>
<gene>
    <name evidence="6" type="ORF">C7400_10351</name>
    <name evidence="7" type="ORF">SAMN05216550_11251</name>
</gene>
<name>A0AAQ1GIF5_9BURK</name>
<feature type="domain" description="HTH tetR-type" evidence="5">
    <location>
        <begin position="18"/>
        <end position="78"/>
    </location>
</feature>
<evidence type="ECO:0000256" key="3">
    <source>
        <dbReference type="ARBA" id="ARBA00023163"/>
    </source>
</evidence>
<keyword evidence="1" id="KW-0805">Transcription regulation</keyword>
<evidence type="ECO:0000313" key="9">
    <source>
        <dbReference type="Proteomes" id="UP000247515"/>
    </source>
</evidence>
<organism evidence="7 8">
    <name type="scientific">Paraburkholderia tropica</name>
    <dbReference type="NCBI Taxonomy" id="92647"/>
    <lineage>
        <taxon>Bacteria</taxon>
        <taxon>Pseudomonadati</taxon>
        <taxon>Pseudomonadota</taxon>
        <taxon>Betaproteobacteria</taxon>
        <taxon>Burkholderiales</taxon>
        <taxon>Burkholderiaceae</taxon>
        <taxon>Paraburkholderia</taxon>
    </lineage>
</organism>
<feature type="DNA-binding region" description="H-T-H motif" evidence="4">
    <location>
        <begin position="41"/>
        <end position="60"/>
    </location>
</feature>
<keyword evidence="2 4" id="KW-0238">DNA-binding</keyword>
<dbReference type="SUPFAM" id="SSF48498">
    <property type="entry name" value="Tetracyclin repressor-like, C-terminal domain"/>
    <property type="match status" value="1"/>
</dbReference>
<dbReference type="Gene3D" id="1.10.357.10">
    <property type="entry name" value="Tetracycline Repressor, domain 2"/>
    <property type="match status" value="1"/>
</dbReference>
<dbReference type="AlphaFoldDB" id="A0AAQ1GIF5"/>
<reference evidence="6 9" key="2">
    <citation type="submission" date="2018-05" db="EMBL/GenBank/DDBJ databases">
        <title>Genomic Encyclopedia of Type Strains, Phase IV (KMG-V): Genome sequencing to study the core and pangenomes of soil and plant-associated prokaryotes.</title>
        <authorList>
            <person name="Whitman W."/>
        </authorList>
    </citation>
    <scope>NUCLEOTIDE SEQUENCE [LARGE SCALE GENOMIC DNA]</scope>
    <source>
        <strain evidence="6 9">SIr-6563</strain>
    </source>
</reference>
<dbReference type="InterPro" id="IPR009057">
    <property type="entry name" value="Homeodomain-like_sf"/>
</dbReference>
<dbReference type="GO" id="GO:0003677">
    <property type="term" value="F:DNA binding"/>
    <property type="evidence" value="ECO:0007669"/>
    <property type="project" value="UniProtKB-UniRule"/>
</dbReference>
<protein>
    <submittedName>
        <fullName evidence="6">TetR family transcriptional regulator</fullName>
    </submittedName>
    <submittedName>
        <fullName evidence="7">Transcriptional regulator, TetR family</fullName>
    </submittedName>
</protein>
<dbReference type="SUPFAM" id="SSF46689">
    <property type="entry name" value="Homeodomain-like"/>
    <property type="match status" value="1"/>
</dbReference>
<dbReference type="InterPro" id="IPR001647">
    <property type="entry name" value="HTH_TetR"/>
</dbReference>
<dbReference type="Gene3D" id="1.10.10.60">
    <property type="entry name" value="Homeodomain-like"/>
    <property type="match status" value="1"/>
</dbReference>
<proteinExistence type="predicted"/>
<evidence type="ECO:0000313" key="7">
    <source>
        <dbReference type="EMBL" id="SEJ98309.1"/>
    </source>
</evidence>
<keyword evidence="3" id="KW-0804">Transcription</keyword>
<dbReference type="EMBL" id="QJJV01000003">
    <property type="protein sequence ID" value="PXX19060.1"/>
    <property type="molecule type" value="Genomic_DNA"/>
</dbReference>